<feature type="compositionally biased region" description="Low complexity" evidence="3">
    <location>
        <begin position="846"/>
        <end position="888"/>
    </location>
</feature>
<dbReference type="Gene3D" id="3.40.50.720">
    <property type="entry name" value="NAD(P)-binding Rossmann-like Domain"/>
    <property type="match status" value="2"/>
</dbReference>
<evidence type="ECO:0000256" key="2">
    <source>
        <dbReference type="ARBA" id="ARBA00023154"/>
    </source>
</evidence>
<comment type="caution">
    <text evidence="4">The sequence shown here is derived from an EMBL/GenBank/DDBJ whole genome shotgun (WGS) entry which is preliminary data.</text>
</comment>
<feature type="compositionally biased region" description="Low complexity" evidence="3">
    <location>
        <begin position="44"/>
        <end position="53"/>
    </location>
</feature>
<sequence>MPSPFITRVIISSSLLSSSSSSSLLIRPITRNTTRLWSSYTSYTRTPTTTTTSLITQRRFSSSPSFSSSSSPPQNPYPDPNPTSSPTPTSPTPTPTPTSPTPTHTPLIIGIRREDARRTWERRAPLTPDDVRRILGDGEKGYRRFLGRGERGEQGGGGGGGGGEQGGGGEREREPDRDREREPDRELDHAPTLLPFPIQIHIQPSRKRIFKDREYREAGAVVREDLSDAHVVVGIKEVGLGEGVREGEGGGVREEGEGEGEGVREEGVMREGVGMPGVEVGVGVGVGVGAREGEGEGEGVNRKVERTYMMFSHTAKGQEYNMPLLDMFLGEVYDSSSSLSSSSPSSHLPTLIDYELLTDKQSNKRSLAFGYHAGIAGTLLTLHTLGEYFLREDGVRTPWVWVPLTYLGGGGGGGRGELEFGRGGGGGGGLGSTSVDLDLLPIPYSYPLPDAPDTESSLPSEEEVRRTMRGVVGRLIRGCGTDGGKGGGNENEGGNENGGGNGKAKGRYGPCVIGVTGSGNVSQGVLSLLRELPHEFMSVDEVVENFKVEENEGGLGLGLDRVYIVHIKPEDYIVRTDSEEAKMNLDLDLDSGLRGTKFTPTYDRTLYHASPSLFTSVLGKRIGRYLTVLVNGAGWGEGYPRVMTCRDLEGLREGREEGRGRLVVVGDISCDLYGGLEFVTHATTLNKPFYKLETNRERPVYIQSVDILPASLPLDASVHFSNGLRRYLWGVVRRYGGYVRDPREEGERDGKGEREEREEREKGEKGEREERDGKGEREEGEREEGEREEGERKEREREVDEALDRATIAYRGNLAPRFTDGGLVRKVREYRMRVGNGNGRGKREYGSLASSNSNSSLGLGLDSTSSKSTITTENQNQNQNQDQNQNQNESHDEINQINESRTKKPKKILILGTGMVAAPAVRWIVRRRMYGNGNETDTDTDTDEDKTGGGLEIIVAGKERGELEGLEGVVRGIGGGVVFKQIQIDFGENKGKGKGKGGELEELVRDVDVVIR</sequence>
<dbReference type="EMBL" id="MU802805">
    <property type="protein sequence ID" value="KAJ3978699.1"/>
    <property type="molecule type" value="Genomic_DNA"/>
</dbReference>
<evidence type="ECO:0000313" key="4">
    <source>
        <dbReference type="EMBL" id="KAJ3978699.1"/>
    </source>
</evidence>
<feature type="region of interest" description="Disordered" evidence="3">
    <location>
        <begin position="478"/>
        <end position="502"/>
    </location>
</feature>
<dbReference type="GO" id="GO:0019878">
    <property type="term" value="P:lysine biosynthetic process via aminoadipic acid"/>
    <property type="evidence" value="ECO:0007669"/>
    <property type="project" value="TreeGrafter"/>
</dbReference>
<feature type="compositionally biased region" description="Basic and acidic residues" evidence="3">
    <location>
        <begin position="169"/>
        <end position="189"/>
    </location>
</feature>
<feature type="region of interest" description="Disordered" evidence="3">
    <location>
        <begin position="244"/>
        <end position="264"/>
    </location>
</feature>
<evidence type="ECO:0000313" key="5">
    <source>
        <dbReference type="Proteomes" id="UP001163850"/>
    </source>
</evidence>
<gene>
    <name evidence="4" type="ORF">F5890DRAFT_1559840</name>
</gene>
<feature type="compositionally biased region" description="Basic and acidic residues" evidence="3">
    <location>
        <begin position="741"/>
        <end position="780"/>
    </location>
</feature>
<dbReference type="Proteomes" id="UP001163850">
    <property type="component" value="Unassembled WGS sequence"/>
</dbReference>
<accession>A0AA38ULY9</accession>
<feature type="compositionally biased region" description="Pro residues" evidence="3">
    <location>
        <begin position="73"/>
        <end position="100"/>
    </location>
</feature>
<evidence type="ECO:0008006" key="6">
    <source>
        <dbReference type="Google" id="ProtNLM"/>
    </source>
</evidence>
<feature type="region of interest" description="Disordered" evidence="3">
    <location>
        <begin position="834"/>
        <end position="901"/>
    </location>
</feature>
<feature type="compositionally biased region" description="Basic and acidic residues" evidence="3">
    <location>
        <begin position="143"/>
        <end position="153"/>
    </location>
</feature>
<organism evidence="4 5">
    <name type="scientific">Lentinula detonsa</name>
    <dbReference type="NCBI Taxonomy" id="2804962"/>
    <lineage>
        <taxon>Eukaryota</taxon>
        <taxon>Fungi</taxon>
        <taxon>Dikarya</taxon>
        <taxon>Basidiomycota</taxon>
        <taxon>Agaricomycotina</taxon>
        <taxon>Agaricomycetes</taxon>
        <taxon>Agaricomycetidae</taxon>
        <taxon>Agaricales</taxon>
        <taxon>Marasmiineae</taxon>
        <taxon>Omphalotaceae</taxon>
        <taxon>Lentinula</taxon>
    </lineage>
</organism>
<feature type="region of interest" description="Disordered" evidence="3">
    <location>
        <begin position="741"/>
        <end position="800"/>
    </location>
</feature>
<evidence type="ECO:0000256" key="1">
    <source>
        <dbReference type="ARBA" id="ARBA00023002"/>
    </source>
</evidence>
<feature type="compositionally biased region" description="Gly residues" evidence="3">
    <location>
        <begin position="480"/>
        <end position="502"/>
    </location>
</feature>
<feature type="region of interest" description="Disordered" evidence="3">
    <location>
        <begin position="44"/>
        <end position="124"/>
    </location>
</feature>
<feature type="compositionally biased region" description="Basic and acidic residues" evidence="3">
    <location>
        <begin position="789"/>
        <end position="800"/>
    </location>
</feature>
<proteinExistence type="predicted"/>
<dbReference type="GO" id="GO:0004753">
    <property type="term" value="F:saccharopine dehydrogenase activity"/>
    <property type="evidence" value="ECO:0007669"/>
    <property type="project" value="TreeGrafter"/>
</dbReference>
<dbReference type="InterPro" id="IPR051168">
    <property type="entry name" value="AASS"/>
</dbReference>
<feature type="compositionally biased region" description="Low complexity" evidence="3">
    <location>
        <begin position="61"/>
        <end position="72"/>
    </location>
</feature>
<feature type="compositionally biased region" description="Basic and acidic residues" evidence="3">
    <location>
        <begin position="111"/>
        <end position="124"/>
    </location>
</feature>
<keyword evidence="2" id="KW-0028">Amino-acid biosynthesis</keyword>
<dbReference type="PANTHER" id="PTHR11133">
    <property type="entry name" value="SACCHAROPINE DEHYDROGENASE"/>
    <property type="match status" value="1"/>
</dbReference>
<keyword evidence="2" id="KW-0457">Lysine biosynthesis</keyword>
<name>A0AA38ULY9_9AGAR</name>
<reference evidence="4" key="1">
    <citation type="submission" date="2022-08" db="EMBL/GenBank/DDBJ databases">
        <authorList>
            <consortium name="DOE Joint Genome Institute"/>
            <person name="Min B."/>
            <person name="Riley R."/>
            <person name="Sierra-Patev S."/>
            <person name="Naranjo-Ortiz M."/>
            <person name="Looney B."/>
            <person name="Konkel Z."/>
            <person name="Slot J.C."/>
            <person name="Sakamoto Y."/>
            <person name="Steenwyk J.L."/>
            <person name="Rokas A."/>
            <person name="Carro J."/>
            <person name="Camarero S."/>
            <person name="Ferreira P."/>
            <person name="Molpeceres G."/>
            <person name="Ruiz-Duenas F.J."/>
            <person name="Serrano A."/>
            <person name="Henrissat B."/>
            <person name="Drula E."/>
            <person name="Hughes K.W."/>
            <person name="Mata J.L."/>
            <person name="Ishikawa N.K."/>
            <person name="Vargas-Isla R."/>
            <person name="Ushijima S."/>
            <person name="Smith C.A."/>
            <person name="Ahrendt S."/>
            <person name="Andreopoulos W."/>
            <person name="He G."/>
            <person name="Labutti K."/>
            <person name="Lipzen A."/>
            <person name="Ng V."/>
            <person name="Sandor L."/>
            <person name="Barry K."/>
            <person name="Martinez A.T."/>
            <person name="Xiao Y."/>
            <person name="Gibbons J.G."/>
            <person name="Terashima K."/>
            <person name="Hibbett D.S."/>
            <person name="Grigoriev I.V."/>
        </authorList>
    </citation>
    <scope>NUCLEOTIDE SEQUENCE</scope>
    <source>
        <strain evidence="4">TFB7829</strain>
    </source>
</reference>
<keyword evidence="1" id="KW-0560">Oxidoreductase</keyword>
<protein>
    <recommendedName>
        <fullName evidence="6">Alanine dehydrogenase/pyridine nucleotide transhydrogenase N-terminal domain-containing protein</fullName>
    </recommendedName>
</protein>
<evidence type="ECO:0000256" key="3">
    <source>
        <dbReference type="SAM" id="MobiDB-lite"/>
    </source>
</evidence>
<dbReference type="AlphaFoldDB" id="A0AA38ULY9"/>
<feature type="compositionally biased region" description="Gly residues" evidence="3">
    <location>
        <begin position="154"/>
        <end position="168"/>
    </location>
</feature>
<dbReference type="PANTHER" id="PTHR11133:SF23">
    <property type="entry name" value="SACCHAROPINE DEHYDROGENASE [NAD(+), L-LYSINE-FORMING]"/>
    <property type="match status" value="1"/>
</dbReference>
<feature type="region of interest" description="Disordered" evidence="3">
    <location>
        <begin position="143"/>
        <end position="191"/>
    </location>
</feature>
<dbReference type="GO" id="GO:0005737">
    <property type="term" value="C:cytoplasm"/>
    <property type="evidence" value="ECO:0007669"/>
    <property type="project" value="TreeGrafter"/>
</dbReference>